<evidence type="ECO:0000313" key="7">
    <source>
        <dbReference type="EMBL" id="KAG0665011.1"/>
    </source>
</evidence>
<evidence type="ECO:0000313" key="8">
    <source>
        <dbReference type="Proteomes" id="UP000777482"/>
    </source>
</evidence>
<dbReference type="Proteomes" id="UP000777482">
    <property type="component" value="Unassembled WGS sequence"/>
</dbReference>
<dbReference type="EMBL" id="PUHQ01000011">
    <property type="protein sequence ID" value="KAG0665011.1"/>
    <property type="molecule type" value="Genomic_DNA"/>
</dbReference>
<dbReference type="InterPro" id="IPR036259">
    <property type="entry name" value="MFS_trans_sf"/>
</dbReference>
<sequence length="594" mass="65475">MQSILLRRRLKTHYSLLVPFPPLPFAYPPRRRRPEELRVRTGSPLPPVTPRESQVQDGVQMQEMDRPDGLARSMPEDEDDADPIARRDAIEEIQPSPDRSDTSVKPPTESSGPPPGEEVLICWSMLKRIWTTLILCQLVLFSGAASSMNAYAASKASRDLGVSQTLVNLDTALFLVGFGVAAPIAAPLSELAGRIMVYLVSLAAFALLEVGAASCVSIASRSSIRQVFSFGIISFFSGCFASPPLSNAAAGIGDLWSARERTVVFPVFAAFGLLGPCLEKTGPVIGGWIASSSVSYRWTDWVQSIWALGLLILVFTSLSETFPPMILGWKAAAIRARNQDSRYLSPLQAKHLRGSYSFIFAAYDLSLEQTPRQLGRLFLAIPIGLVVCTAILVPLAWVDYQRCIDRAGLRFATAPPEARLRAAMIGTWAIPAGLLWTAWTSDGRYSIFHPLGGQALFGFGFLTCFVSSYLYLIDSYGHAAASALSAVTFLRYLVSVRHDLSKSPSSLRPLTSPATRVQGGAVLFTPPMYRHLSEPFHFPFHLSKDKYKLIRIHFAAREWALTLLACLAAALSFVPWLFYFLGVRIRSWSRWTLH</sequence>
<feature type="transmembrane region" description="Helical" evidence="6">
    <location>
        <begin position="305"/>
        <end position="327"/>
    </location>
</feature>
<feature type="region of interest" description="Disordered" evidence="5">
    <location>
        <begin position="23"/>
        <end position="116"/>
    </location>
</feature>
<keyword evidence="8" id="KW-1185">Reference proteome</keyword>
<feature type="transmembrane region" description="Helical" evidence="6">
    <location>
        <begin position="377"/>
        <end position="398"/>
    </location>
</feature>
<dbReference type="PANTHER" id="PTHR23502">
    <property type="entry name" value="MAJOR FACILITATOR SUPERFAMILY"/>
    <property type="match status" value="1"/>
</dbReference>
<evidence type="ECO:0000256" key="6">
    <source>
        <dbReference type="SAM" id="Phobius"/>
    </source>
</evidence>
<feature type="transmembrane region" description="Helical" evidence="6">
    <location>
        <begin position="262"/>
        <end position="285"/>
    </location>
</feature>
<proteinExistence type="predicted"/>
<dbReference type="SUPFAM" id="SSF103473">
    <property type="entry name" value="MFS general substrate transporter"/>
    <property type="match status" value="1"/>
</dbReference>
<feature type="transmembrane region" description="Helical" evidence="6">
    <location>
        <begin position="129"/>
        <end position="151"/>
    </location>
</feature>
<feature type="transmembrane region" description="Helical" evidence="6">
    <location>
        <begin position="195"/>
        <end position="220"/>
    </location>
</feature>
<keyword evidence="2 6" id="KW-0812">Transmembrane</keyword>
<evidence type="ECO:0000256" key="5">
    <source>
        <dbReference type="SAM" id="MobiDB-lite"/>
    </source>
</evidence>
<dbReference type="Pfam" id="PF07690">
    <property type="entry name" value="MFS_1"/>
    <property type="match status" value="1"/>
</dbReference>
<dbReference type="Gene3D" id="1.20.1250.20">
    <property type="entry name" value="MFS general substrate transporter like domains"/>
    <property type="match status" value="1"/>
</dbReference>
<dbReference type="GO" id="GO:0022857">
    <property type="term" value="F:transmembrane transporter activity"/>
    <property type="evidence" value="ECO:0007669"/>
    <property type="project" value="InterPro"/>
</dbReference>
<dbReference type="OrthoDB" id="6770063at2759"/>
<comment type="caution">
    <text evidence="7">The sequence shown here is derived from an EMBL/GenBank/DDBJ whole genome shotgun (WGS) entry which is preliminary data.</text>
</comment>
<comment type="subcellular location">
    <subcellularLocation>
        <location evidence="1">Membrane</location>
        <topology evidence="1">Multi-pass membrane protein</topology>
    </subcellularLocation>
</comment>
<feature type="transmembrane region" description="Helical" evidence="6">
    <location>
        <begin position="559"/>
        <end position="581"/>
    </location>
</feature>
<dbReference type="InterPro" id="IPR011701">
    <property type="entry name" value="MFS"/>
</dbReference>
<dbReference type="AlphaFoldDB" id="A0A9P6W7K1"/>
<dbReference type="PANTHER" id="PTHR23502:SF188">
    <property type="entry name" value="MAJOR FACILITATOR SUPERFAMILY (MFS) PROFILE DOMAIN-CONTAINING PROTEIN"/>
    <property type="match status" value="1"/>
</dbReference>
<keyword evidence="3 6" id="KW-1133">Transmembrane helix</keyword>
<feature type="transmembrane region" description="Helical" evidence="6">
    <location>
        <begin position="418"/>
        <end position="439"/>
    </location>
</feature>
<reference evidence="7 8" key="1">
    <citation type="submission" date="2020-11" db="EMBL/GenBank/DDBJ databases">
        <title>Kefir isolates.</title>
        <authorList>
            <person name="Marcisauskas S."/>
            <person name="Kim Y."/>
            <person name="Blasche S."/>
        </authorList>
    </citation>
    <scope>NUCLEOTIDE SEQUENCE [LARGE SCALE GENOMIC DNA]</scope>
    <source>
        <strain evidence="7 8">KR</strain>
    </source>
</reference>
<protein>
    <recommendedName>
        <fullName evidence="9">MFS transporter</fullName>
    </recommendedName>
</protein>
<evidence type="ECO:0000256" key="2">
    <source>
        <dbReference type="ARBA" id="ARBA00022692"/>
    </source>
</evidence>
<evidence type="ECO:0000256" key="4">
    <source>
        <dbReference type="ARBA" id="ARBA00023136"/>
    </source>
</evidence>
<organism evidence="7 8">
    <name type="scientific">Rhodotorula mucilaginosa</name>
    <name type="common">Yeast</name>
    <name type="synonym">Rhodotorula rubra</name>
    <dbReference type="NCBI Taxonomy" id="5537"/>
    <lineage>
        <taxon>Eukaryota</taxon>
        <taxon>Fungi</taxon>
        <taxon>Dikarya</taxon>
        <taxon>Basidiomycota</taxon>
        <taxon>Pucciniomycotina</taxon>
        <taxon>Microbotryomycetes</taxon>
        <taxon>Sporidiobolales</taxon>
        <taxon>Sporidiobolaceae</taxon>
        <taxon>Rhodotorula</taxon>
    </lineage>
</organism>
<evidence type="ECO:0000256" key="1">
    <source>
        <dbReference type="ARBA" id="ARBA00004141"/>
    </source>
</evidence>
<name>A0A9P6W7K1_RHOMI</name>
<dbReference type="GO" id="GO:0005886">
    <property type="term" value="C:plasma membrane"/>
    <property type="evidence" value="ECO:0007669"/>
    <property type="project" value="TreeGrafter"/>
</dbReference>
<feature type="transmembrane region" description="Helical" evidence="6">
    <location>
        <begin position="171"/>
        <end position="188"/>
    </location>
</feature>
<accession>A0A9P6W7K1</accession>
<feature type="transmembrane region" description="Helical" evidence="6">
    <location>
        <begin position="226"/>
        <end position="250"/>
    </location>
</feature>
<gene>
    <name evidence="7" type="ORF">C6P46_000637</name>
</gene>
<evidence type="ECO:0008006" key="9">
    <source>
        <dbReference type="Google" id="ProtNLM"/>
    </source>
</evidence>
<keyword evidence="4 6" id="KW-0472">Membrane</keyword>
<feature type="transmembrane region" description="Helical" evidence="6">
    <location>
        <begin position="451"/>
        <end position="470"/>
    </location>
</feature>
<evidence type="ECO:0000256" key="3">
    <source>
        <dbReference type="ARBA" id="ARBA00022989"/>
    </source>
</evidence>